<evidence type="ECO:0000256" key="1">
    <source>
        <dbReference type="SAM" id="Phobius"/>
    </source>
</evidence>
<sequence length="524" mass="57042">MKAESRTAVLGGEIARRSWLGLSRPVLIAWVASIGVALAIYLLGGGAIWTILAALALLIGVFTTTMEWRDKPSFAARRAHTLRTWMRRRRGEHIYRNPTDPAFGNPALDPGWAVPPPLGTIAPLPVVGTGLDEMFIVRTANPGERVYFSVTLAVEGVADGLRGDAAYAAASAVFGVFLAQMARSSSHVRGIQLLHRSIPHDMTPHVHWARTRVAHLSDARLAPAVESYGALIDVTAPLAEEHRSFVVLRIPQTEAFMADTARMARAKNATLHGAIAQMIRDETERATRLLALAGMGRVDVLGERRACAVIRSFLDPDNKLDRHRDATWQTCWPSYIGGDHSVAIGPHGRWRTRVGFIRPRAIEPVPLGPLWLAPLLTGVEADPGDEDTAPMPTIRTLSVRIDFVPAHRARAAARGDFTADQARRSKEYQRGKLDDGSTEVLATASDRRRHDLMPGSGHHGAIYTASIAVTGRDTDDLDRACLRVAEAANESAITEIDWAHGDHDVAVFTTLPLGRGLAAIPYTR</sequence>
<dbReference type="Proteomes" id="UP000221961">
    <property type="component" value="Chromosome"/>
</dbReference>
<feature type="transmembrane region" description="Helical" evidence="1">
    <location>
        <begin position="21"/>
        <end position="42"/>
    </location>
</feature>
<organism evidence="2 3">
    <name type="scientific">Nocardia terpenica</name>
    <dbReference type="NCBI Taxonomy" id="455432"/>
    <lineage>
        <taxon>Bacteria</taxon>
        <taxon>Bacillati</taxon>
        <taxon>Actinomycetota</taxon>
        <taxon>Actinomycetes</taxon>
        <taxon>Mycobacteriales</taxon>
        <taxon>Nocardiaceae</taxon>
        <taxon>Nocardia</taxon>
    </lineage>
</organism>
<name>A0A291RJC3_9NOCA</name>
<dbReference type="GeneID" id="88358773"/>
<proteinExistence type="predicted"/>
<dbReference type="EMBL" id="CP023778">
    <property type="protein sequence ID" value="ATL67379.1"/>
    <property type="molecule type" value="Genomic_DNA"/>
</dbReference>
<evidence type="ECO:0000313" key="3">
    <source>
        <dbReference type="Proteomes" id="UP000221961"/>
    </source>
</evidence>
<dbReference type="AlphaFoldDB" id="A0A291RJC3"/>
<evidence type="ECO:0008006" key="4">
    <source>
        <dbReference type="Google" id="ProtNLM"/>
    </source>
</evidence>
<reference evidence="2 3" key="1">
    <citation type="submission" date="2017-10" db="EMBL/GenBank/DDBJ databases">
        <title>Comparative genomics between pathogenic Norcardia.</title>
        <authorList>
            <person name="Zeng L."/>
        </authorList>
    </citation>
    <scope>NUCLEOTIDE SEQUENCE [LARGE SCALE GENOMIC DNA]</scope>
    <source>
        <strain evidence="2 3">NC_YFY_NT001</strain>
    </source>
</reference>
<keyword evidence="1" id="KW-0472">Membrane</keyword>
<protein>
    <recommendedName>
        <fullName evidence="4">Type VII secretion protein EccE</fullName>
    </recommendedName>
</protein>
<keyword evidence="1" id="KW-0812">Transmembrane</keyword>
<keyword evidence="1" id="KW-1133">Transmembrane helix</keyword>
<evidence type="ECO:0000313" key="2">
    <source>
        <dbReference type="EMBL" id="ATL67379.1"/>
    </source>
</evidence>
<dbReference type="RefSeq" id="WP_098694522.1">
    <property type="nucleotide sequence ID" value="NZ_CP023778.1"/>
</dbReference>
<gene>
    <name evidence="2" type="ORF">CRH09_15410</name>
</gene>
<feature type="transmembrane region" description="Helical" evidence="1">
    <location>
        <begin position="48"/>
        <end position="68"/>
    </location>
</feature>
<accession>A0A291RJC3</accession>
<dbReference type="KEGG" id="ntp:CRH09_15410"/>